<dbReference type="InterPro" id="IPR006202">
    <property type="entry name" value="Neur_chan_lig-bd"/>
</dbReference>
<dbReference type="SUPFAM" id="SSF63712">
    <property type="entry name" value="Nicotinic receptor ligand binding domain-like"/>
    <property type="match status" value="1"/>
</dbReference>
<dbReference type="InParanoid" id="A0A1V9XYZ4"/>
<dbReference type="InterPro" id="IPR018000">
    <property type="entry name" value="Neurotransmitter_ion_chnl_CS"/>
</dbReference>
<dbReference type="GO" id="GO:0016020">
    <property type="term" value="C:membrane"/>
    <property type="evidence" value="ECO:0007669"/>
    <property type="project" value="UniProtKB-SubCell"/>
</dbReference>
<dbReference type="OrthoDB" id="6511516at2759"/>
<organism evidence="4 5">
    <name type="scientific">Tropilaelaps mercedesae</name>
    <dbReference type="NCBI Taxonomy" id="418985"/>
    <lineage>
        <taxon>Eukaryota</taxon>
        <taxon>Metazoa</taxon>
        <taxon>Ecdysozoa</taxon>
        <taxon>Arthropoda</taxon>
        <taxon>Chelicerata</taxon>
        <taxon>Arachnida</taxon>
        <taxon>Acari</taxon>
        <taxon>Parasitiformes</taxon>
        <taxon>Mesostigmata</taxon>
        <taxon>Gamasina</taxon>
        <taxon>Dermanyssoidea</taxon>
        <taxon>Laelapidae</taxon>
        <taxon>Tropilaelaps</taxon>
    </lineage>
</organism>
<protein>
    <submittedName>
        <fullName evidence="4">Glycine receptor subunit alpha-4-like</fullName>
    </submittedName>
</protein>
<gene>
    <name evidence="4" type="ORF">BIW11_06226</name>
</gene>
<comment type="caution">
    <text evidence="4">The sequence shown here is derived from an EMBL/GenBank/DDBJ whole genome shotgun (WGS) entry which is preliminary data.</text>
</comment>
<feature type="domain" description="Neurotransmitter-gated ion-channel ligand-binding" evidence="3">
    <location>
        <begin position="3"/>
        <end position="78"/>
    </location>
</feature>
<keyword evidence="4" id="KW-0675">Receptor</keyword>
<accession>A0A1V9XYZ4</accession>
<keyword evidence="5" id="KW-1185">Reference proteome</keyword>
<dbReference type="Proteomes" id="UP000192247">
    <property type="component" value="Unassembled WGS sequence"/>
</dbReference>
<evidence type="ECO:0000256" key="1">
    <source>
        <dbReference type="ARBA" id="ARBA00004370"/>
    </source>
</evidence>
<comment type="subcellular location">
    <subcellularLocation>
        <location evidence="1">Membrane</location>
    </subcellularLocation>
</comment>
<reference evidence="4 5" key="1">
    <citation type="journal article" date="2017" name="Gigascience">
        <title>Draft genome of the honey bee ectoparasitic mite, Tropilaelaps mercedesae, is shaped by the parasitic life history.</title>
        <authorList>
            <person name="Dong X."/>
            <person name="Armstrong S.D."/>
            <person name="Xia D."/>
            <person name="Makepeace B.L."/>
            <person name="Darby A.C."/>
            <person name="Kadowaki T."/>
        </authorList>
    </citation>
    <scope>NUCLEOTIDE SEQUENCE [LARGE SCALE GENOMIC DNA]</scope>
    <source>
        <strain evidence="4">Wuxi-XJTLU</strain>
    </source>
</reference>
<keyword evidence="2" id="KW-0472">Membrane</keyword>
<dbReference type="PROSITE" id="PS00236">
    <property type="entry name" value="NEUROTR_ION_CHANNEL"/>
    <property type="match status" value="1"/>
</dbReference>
<dbReference type="GO" id="GO:0005230">
    <property type="term" value="F:extracellular ligand-gated monoatomic ion channel activity"/>
    <property type="evidence" value="ECO:0007669"/>
    <property type="project" value="InterPro"/>
</dbReference>
<evidence type="ECO:0000313" key="5">
    <source>
        <dbReference type="Proteomes" id="UP000192247"/>
    </source>
</evidence>
<dbReference type="Pfam" id="PF02931">
    <property type="entry name" value="Neur_chan_LBD"/>
    <property type="match status" value="1"/>
</dbReference>
<name>A0A1V9XYZ4_9ACAR</name>
<sequence length="99" mass="11640">MQVENFWVPDIYFVEAKDVSLPSKVSPPRALQLHNNGKNKNCRMIYKVKETLTVGCNLNFWMFPIDVNRCQLNIRSCMSYCCTKYNPCDMYNPFDMRGN</sequence>
<dbReference type="STRING" id="418985.A0A1V9XYZ4"/>
<dbReference type="EMBL" id="MNPL01001896">
    <property type="protein sequence ID" value="OQR78716.1"/>
    <property type="molecule type" value="Genomic_DNA"/>
</dbReference>
<evidence type="ECO:0000256" key="2">
    <source>
        <dbReference type="ARBA" id="ARBA00023136"/>
    </source>
</evidence>
<dbReference type="Gene3D" id="2.70.170.10">
    <property type="entry name" value="Neurotransmitter-gated ion-channel ligand-binding domain"/>
    <property type="match status" value="1"/>
</dbReference>
<evidence type="ECO:0000259" key="3">
    <source>
        <dbReference type="Pfam" id="PF02931"/>
    </source>
</evidence>
<evidence type="ECO:0000313" key="4">
    <source>
        <dbReference type="EMBL" id="OQR78716.1"/>
    </source>
</evidence>
<proteinExistence type="predicted"/>
<dbReference type="InterPro" id="IPR036734">
    <property type="entry name" value="Neur_chan_lig-bd_sf"/>
</dbReference>
<dbReference type="AlphaFoldDB" id="A0A1V9XYZ4"/>